<feature type="domain" description="HIT" evidence="4">
    <location>
        <begin position="5"/>
        <end position="115"/>
    </location>
</feature>
<protein>
    <submittedName>
        <fullName evidence="5">Histidine triad nucleotide-binding protein</fullName>
    </submittedName>
</protein>
<dbReference type="PRINTS" id="PR00332">
    <property type="entry name" value="HISTRIAD"/>
</dbReference>
<dbReference type="PROSITE" id="PS51084">
    <property type="entry name" value="HIT_2"/>
    <property type="match status" value="1"/>
</dbReference>
<dbReference type="PANTHER" id="PTHR23089">
    <property type="entry name" value="HISTIDINE TRIAD HIT PROTEIN"/>
    <property type="match status" value="1"/>
</dbReference>
<accession>A0A895XQC3</accession>
<sequence length="115" mass="12073">MSDCIFCKIVGEEIPARVVRSTERVIAFHDIAPAAPTHIQVIPRQHHANLAEVTAADPSLAGEMIAVASEVATGEGLDQTGWRLIANTGRNGGQEIDHAHVHVLGGKPLGPMLGG</sequence>
<dbReference type="Gene3D" id="3.30.428.10">
    <property type="entry name" value="HIT-like"/>
    <property type="match status" value="1"/>
</dbReference>
<gene>
    <name evidence="5" type="ORF">JQS30_11845</name>
</gene>
<feature type="active site" description="Tele-AMP-histidine intermediate" evidence="1">
    <location>
        <position position="100"/>
    </location>
</feature>
<reference evidence="5" key="1">
    <citation type="submission" date="2021-02" db="EMBL/GenBank/DDBJ databases">
        <title>Natronoglycomyces albus gen. nov., sp. nov, a haloalkaliphilic actinobacterium from a soda solonchak soil.</title>
        <authorList>
            <person name="Sorokin D.Y."/>
            <person name="Khijniak T.V."/>
            <person name="Zakharycheva A.P."/>
            <person name="Boueva O.V."/>
            <person name="Ariskina E.V."/>
            <person name="Hahnke R.L."/>
            <person name="Bunk B."/>
            <person name="Sproer C."/>
            <person name="Schumann P."/>
            <person name="Evtushenko L.I."/>
            <person name="Kublanov I.V."/>
        </authorList>
    </citation>
    <scope>NUCLEOTIDE SEQUENCE</scope>
    <source>
        <strain evidence="5">DSM 106290</strain>
    </source>
</reference>
<evidence type="ECO:0000313" key="5">
    <source>
        <dbReference type="EMBL" id="QSB04470.1"/>
    </source>
</evidence>
<dbReference type="KEGG" id="nav:JQS30_11845"/>
<dbReference type="AlphaFoldDB" id="A0A895XQC3"/>
<dbReference type="Proteomes" id="UP000662939">
    <property type="component" value="Chromosome"/>
</dbReference>
<name>A0A895XQC3_9ACTN</name>
<dbReference type="InterPro" id="IPR011146">
    <property type="entry name" value="HIT-like"/>
</dbReference>
<evidence type="ECO:0000256" key="3">
    <source>
        <dbReference type="PROSITE-ProRule" id="PRU00464"/>
    </source>
</evidence>
<dbReference type="SUPFAM" id="SSF54197">
    <property type="entry name" value="HIT-like"/>
    <property type="match status" value="1"/>
</dbReference>
<proteinExistence type="predicted"/>
<dbReference type="GO" id="GO:0003824">
    <property type="term" value="F:catalytic activity"/>
    <property type="evidence" value="ECO:0007669"/>
    <property type="project" value="InterPro"/>
</dbReference>
<feature type="short sequence motif" description="Histidine triad motif" evidence="2 3">
    <location>
        <begin position="98"/>
        <end position="102"/>
    </location>
</feature>
<evidence type="ECO:0000256" key="2">
    <source>
        <dbReference type="PIRSR" id="PIRSR601310-3"/>
    </source>
</evidence>
<dbReference type="CDD" id="cd01276">
    <property type="entry name" value="PKCI_related"/>
    <property type="match status" value="1"/>
</dbReference>
<dbReference type="Pfam" id="PF01230">
    <property type="entry name" value="HIT"/>
    <property type="match status" value="1"/>
</dbReference>
<evidence type="ECO:0000313" key="6">
    <source>
        <dbReference type="Proteomes" id="UP000662939"/>
    </source>
</evidence>
<evidence type="ECO:0000256" key="1">
    <source>
        <dbReference type="PIRSR" id="PIRSR601310-1"/>
    </source>
</evidence>
<dbReference type="RefSeq" id="WP_213170468.1">
    <property type="nucleotide sequence ID" value="NZ_CP070496.1"/>
</dbReference>
<keyword evidence="6" id="KW-1185">Reference proteome</keyword>
<organism evidence="5 6">
    <name type="scientific">Natronoglycomyces albus</name>
    <dbReference type="NCBI Taxonomy" id="2811108"/>
    <lineage>
        <taxon>Bacteria</taxon>
        <taxon>Bacillati</taxon>
        <taxon>Actinomycetota</taxon>
        <taxon>Actinomycetes</taxon>
        <taxon>Glycomycetales</taxon>
        <taxon>Glycomycetaceae</taxon>
        <taxon>Natronoglycomyces</taxon>
    </lineage>
</organism>
<dbReference type="EMBL" id="CP070496">
    <property type="protein sequence ID" value="QSB04470.1"/>
    <property type="molecule type" value="Genomic_DNA"/>
</dbReference>
<evidence type="ECO:0000259" key="4">
    <source>
        <dbReference type="PROSITE" id="PS51084"/>
    </source>
</evidence>
<dbReference type="InterPro" id="IPR001310">
    <property type="entry name" value="Histidine_triad_HIT"/>
</dbReference>
<dbReference type="InterPro" id="IPR036265">
    <property type="entry name" value="HIT-like_sf"/>
</dbReference>